<dbReference type="SUPFAM" id="SSF82708">
    <property type="entry name" value="R3H domain"/>
    <property type="match status" value="1"/>
</dbReference>
<dbReference type="InterPro" id="IPR015946">
    <property type="entry name" value="KH_dom-like_a/b"/>
</dbReference>
<name>A0AB39BPI1_9BACI</name>
<comment type="domain">
    <text evidence="6">Has an N-terminal Jag-N domain and 2 RNA-binding domains (KH and R3H).</text>
</comment>
<evidence type="ECO:0000313" key="8">
    <source>
        <dbReference type="EMBL" id="XDI35345.1"/>
    </source>
</evidence>
<dbReference type="Pfam" id="PF14804">
    <property type="entry name" value="Jag_N"/>
    <property type="match status" value="1"/>
</dbReference>
<dbReference type="InterPro" id="IPR039247">
    <property type="entry name" value="KhpB"/>
</dbReference>
<dbReference type="HAMAP" id="MF_00867">
    <property type="entry name" value="KhpB"/>
    <property type="match status" value="1"/>
</dbReference>
<dbReference type="CDD" id="cd02414">
    <property type="entry name" value="KH-II_Jag"/>
    <property type="match status" value="1"/>
</dbReference>
<dbReference type="InterPro" id="IPR036867">
    <property type="entry name" value="R3H_dom_sf"/>
</dbReference>
<sequence length="207" mass="22934">MTHVTVSGTTIEEAIKKALLELETTEARLSYRVVEEPKKGFLGFLGSRPATIEAHIKPDPIMEAYSFLETTISLMGVPATIEQSEGQGKTRFDLKSTEDMGRVIGKRGQTLESLDYLTNLVANRHKDADYVAVEVDAENYRERRREALVQLALRVAEKAKAINKPVSLEPMSAQERKVIHSALQSAAGVETYSKGKGRERHIVVGPK</sequence>
<dbReference type="InterPro" id="IPR038008">
    <property type="entry name" value="Jag_KH"/>
</dbReference>
<dbReference type="InterPro" id="IPR038247">
    <property type="entry name" value="Jag_N_dom_sf"/>
</dbReference>
<dbReference type="InterPro" id="IPR034079">
    <property type="entry name" value="R3H_KhpB"/>
</dbReference>
<evidence type="ECO:0000256" key="5">
    <source>
        <dbReference type="ARBA" id="ARBA00023316"/>
    </source>
</evidence>
<dbReference type="SMART" id="SM01245">
    <property type="entry name" value="Jag_N"/>
    <property type="match status" value="1"/>
</dbReference>
<dbReference type="InterPro" id="IPR001374">
    <property type="entry name" value="R3H_dom"/>
</dbReference>
<dbReference type="PANTHER" id="PTHR35800:SF1">
    <property type="entry name" value="RNA-BINDING PROTEIN KHPB"/>
    <property type="match status" value="1"/>
</dbReference>
<dbReference type="Gene3D" id="3.30.30.80">
    <property type="entry name" value="probable RNA-binding protein from clostridium symbiosum atcc 14940"/>
    <property type="match status" value="1"/>
</dbReference>
<gene>
    <name evidence="8" type="primary">jag</name>
    <name evidence="6" type="synonym">eloR</name>
    <name evidence="6" type="synonym">khpB</name>
    <name evidence="8" type="ORF">AB3N04_11470</name>
</gene>
<protein>
    <recommendedName>
        <fullName evidence="6">RNA-binding protein KhpB</fullName>
    </recommendedName>
    <alternativeName>
        <fullName evidence="6">RNA-binding protein EloR</fullName>
    </alternativeName>
</protein>
<dbReference type="SMART" id="SM00393">
    <property type="entry name" value="R3H"/>
    <property type="match status" value="1"/>
</dbReference>
<evidence type="ECO:0000259" key="7">
    <source>
        <dbReference type="PROSITE" id="PS51061"/>
    </source>
</evidence>
<comment type="subunit">
    <text evidence="6">Forms a complex with KhpA.</text>
</comment>
<comment type="subcellular location">
    <subcellularLocation>
        <location evidence="6">Cytoplasm</location>
    </subcellularLocation>
</comment>
<dbReference type="Gene3D" id="3.30.1370.50">
    <property type="entry name" value="R3H-like domain"/>
    <property type="match status" value="1"/>
</dbReference>
<dbReference type="GO" id="GO:0005737">
    <property type="term" value="C:cytoplasm"/>
    <property type="evidence" value="ECO:0007669"/>
    <property type="project" value="UniProtKB-SubCell"/>
</dbReference>
<keyword evidence="2 6" id="KW-0694">RNA-binding</keyword>
<dbReference type="Pfam" id="PF13083">
    <property type="entry name" value="KH_KhpA-B"/>
    <property type="match status" value="1"/>
</dbReference>
<comment type="similarity">
    <text evidence="6">Belongs to the KhpB RNA-binding protein family.</text>
</comment>
<keyword evidence="1 6" id="KW-0963">Cytoplasm</keyword>
<dbReference type="InterPro" id="IPR032782">
    <property type="entry name" value="KhpB_N"/>
</dbReference>
<dbReference type="EMBL" id="CP162551">
    <property type="protein sequence ID" value="XDI35345.1"/>
    <property type="molecule type" value="Genomic_DNA"/>
</dbReference>
<dbReference type="NCBIfam" id="NF041568">
    <property type="entry name" value="Jag_EloR"/>
    <property type="match status" value="1"/>
</dbReference>
<proteinExistence type="inferred from homology"/>
<dbReference type="RefSeq" id="WP_368502931.1">
    <property type="nucleotide sequence ID" value="NZ_CP162551.1"/>
</dbReference>
<dbReference type="PANTHER" id="PTHR35800">
    <property type="entry name" value="PROTEIN JAG"/>
    <property type="match status" value="1"/>
</dbReference>
<dbReference type="PROSITE" id="PS51061">
    <property type="entry name" value="R3H"/>
    <property type="match status" value="1"/>
</dbReference>
<evidence type="ECO:0000256" key="1">
    <source>
        <dbReference type="ARBA" id="ARBA00022490"/>
    </source>
</evidence>
<dbReference type="GO" id="GO:0009252">
    <property type="term" value="P:peptidoglycan biosynthetic process"/>
    <property type="evidence" value="ECO:0007669"/>
    <property type="project" value="UniProtKB-UniRule"/>
</dbReference>
<organism evidence="8">
    <name type="scientific">Alkalihalophilus sp. As8PL</name>
    <dbReference type="NCBI Taxonomy" id="3237103"/>
    <lineage>
        <taxon>Bacteria</taxon>
        <taxon>Bacillati</taxon>
        <taxon>Bacillota</taxon>
        <taxon>Bacilli</taxon>
        <taxon>Bacillales</taxon>
        <taxon>Bacillaceae</taxon>
        <taxon>Alkalihalophilus</taxon>
    </lineage>
</organism>
<dbReference type="CDD" id="cd02644">
    <property type="entry name" value="R3H_jag"/>
    <property type="match status" value="1"/>
</dbReference>
<dbReference type="AlphaFoldDB" id="A0AB39BPI1"/>
<evidence type="ECO:0000256" key="6">
    <source>
        <dbReference type="HAMAP-Rule" id="MF_00867"/>
    </source>
</evidence>
<reference evidence="8" key="1">
    <citation type="submission" date="2024-07" db="EMBL/GenBank/DDBJ databases">
        <title>Identification and characteristics of an arsenic-resistant bacterial isolate, which belongs to a novel species.</title>
        <authorList>
            <person name="Juszczyk A."/>
            <person name="Kowalczyk A."/>
            <person name="Was K."/>
            <person name="Kosowicz W."/>
            <person name="Budzyn A."/>
            <person name="Latowski D."/>
        </authorList>
    </citation>
    <scope>NUCLEOTIDE SEQUENCE</scope>
    <source>
        <strain evidence="8">As8PL</strain>
    </source>
</reference>
<feature type="region of interest" description="Jag_N domain" evidence="6">
    <location>
        <begin position="5"/>
        <end position="55"/>
    </location>
</feature>
<keyword evidence="5 6" id="KW-0961">Cell wall biogenesis/degradation</keyword>
<accession>A0AB39BPI1</accession>
<dbReference type="Pfam" id="PF01424">
    <property type="entry name" value="R3H"/>
    <property type="match status" value="1"/>
</dbReference>
<evidence type="ECO:0000256" key="2">
    <source>
        <dbReference type="ARBA" id="ARBA00022884"/>
    </source>
</evidence>
<keyword evidence="3 6" id="KW-0133">Cell shape</keyword>
<feature type="domain" description="R3H" evidence="7">
    <location>
        <begin position="142"/>
        <end position="207"/>
    </location>
</feature>
<keyword evidence="4 6" id="KW-0143">Chaperone</keyword>
<evidence type="ECO:0000256" key="4">
    <source>
        <dbReference type="ARBA" id="ARBA00023186"/>
    </source>
</evidence>
<dbReference type="Gene3D" id="3.30.300.20">
    <property type="match status" value="1"/>
</dbReference>
<dbReference type="GO" id="GO:0003723">
    <property type="term" value="F:RNA binding"/>
    <property type="evidence" value="ECO:0007669"/>
    <property type="project" value="UniProtKB-UniRule"/>
</dbReference>
<evidence type="ECO:0000256" key="3">
    <source>
        <dbReference type="ARBA" id="ARBA00022960"/>
    </source>
</evidence>
<dbReference type="GO" id="GO:0071555">
    <property type="term" value="P:cell wall organization"/>
    <property type="evidence" value="ECO:0007669"/>
    <property type="project" value="UniProtKB-KW"/>
</dbReference>
<dbReference type="GO" id="GO:0008360">
    <property type="term" value="P:regulation of cell shape"/>
    <property type="evidence" value="ECO:0007669"/>
    <property type="project" value="UniProtKB-KW"/>
</dbReference>
<comment type="function">
    <text evidence="6">A probable RNA chaperone. Forms a complex with KhpA which binds to cellular RNA and controls its expression. Plays a role in peptidoglycan (PG) homeostasis and cell length regulation.</text>
</comment>